<sequence>MWKSCASAVNKTLNGCNNLRFARLLHAPSNESYLHHPGSEPLAHTTLSEQLVYTVNRYPDRIALRSVYEDLSLTYDQLLTQADALGCALRAQGLEKGDRLAIWSHNTAAWVVGMMAAARTGIIAVLINPVYEKSELSYCLRKTGVKGILISENLPTRDYYGKLSELIPGLQDKKPGHISSDLFPELTTIISASKENLGGTFNYAGLLEDYARQDASKYSKEVGPQDGCLIYFTSGSTGNPKAVLDSNMGVANNIYFIGKRNIFNEAHHNVGVQSPLFHALGSIVTLLSGFSHGCTVTLAAPTYNVPANVDALYSQKCTTITGTPTMFIDMLSQVKAKGIPPPDLKIAMSAGAPCSPQLIRHMQKYLNVQSVKCLYGLSESTACIFQSMPDDSVDTVAETVGYLQDHLEVKVVDDKGQTVPFGSAGELLSRGYNNMLCYWLEPEKTRETLSNDGWLSTGDEFKLSKDGYGRIVGRIKDIIVKGGENIAPKEIEDVLNTHPDITDSQVVGISDDRLGEDLCAVLRVKPGCTVTAKHIADHLAGKLARFKIPKIVKYVDEYPKTASGKVQKFKLRNMIDSGKL</sequence>
<comment type="function">
    <text evidence="3">Acyl-CoA synthases catalyze the initial reaction in fatty acid metabolism, by forming a thioester with CoA. Has some preference toward medium-chain substrates. Plays a role in adipocyte differentiation.</text>
</comment>
<dbReference type="PANTHER" id="PTHR43201:SF5">
    <property type="entry name" value="MEDIUM-CHAIN ACYL-COA LIGASE ACSF2, MITOCHONDRIAL"/>
    <property type="match status" value="1"/>
</dbReference>
<evidence type="ECO:0000313" key="10">
    <source>
        <dbReference type="EMBL" id="CAH0407094.1"/>
    </source>
</evidence>
<keyword evidence="11" id="KW-1185">Reference proteome</keyword>
<organism evidence="10 11">
    <name type="scientific">Chilo suppressalis</name>
    <name type="common">Asiatic rice borer moth</name>
    <dbReference type="NCBI Taxonomy" id="168631"/>
    <lineage>
        <taxon>Eukaryota</taxon>
        <taxon>Metazoa</taxon>
        <taxon>Ecdysozoa</taxon>
        <taxon>Arthropoda</taxon>
        <taxon>Hexapoda</taxon>
        <taxon>Insecta</taxon>
        <taxon>Pterygota</taxon>
        <taxon>Neoptera</taxon>
        <taxon>Endopterygota</taxon>
        <taxon>Lepidoptera</taxon>
        <taxon>Glossata</taxon>
        <taxon>Ditrysia</taxon>
        <taxon>Pyraloidea</taxon>
        <taxon>Crambidae</taxon>
        <taxon>Crambinae</taxon>
        <taxon>Chilo</taxon>
    </lineage>
</organism>
<dbReference type="InterPro" id="IPR025110">
    <property type="entry name" value="AMP-bd_C"/>
</dbReference>
<dbReference type="InterPro" id="IPR042099">
    <property type="entry name" value="ANL_N_sf"/>
</dbReference>
<reference evidence="10" key="1">
    <citation type="submission" date="2021-12" db="EMBL/GenBank/DDBJ databases">
        <authorList>
            <person name="King R."/>
        </authorList>
    </citation>
    <scope>NUCLEOTIDE SEQUENCE</scope>
</reference>
<comment type="catalytic activity">
    <reaction evidence="6">
        <text>octanoate + ATP + CoA = octanoyl-CoA + AMP + diphosphate</text>
        <dbReference type="Rhea" id="RHEA:33631"/>
        <dbReference type="ChEBI" id="CHEBI:25646"/>
        <dbReference type="ChEBI" id="CHEBI:30616"/>
        <dbReference type="ChEBI" id="CHEBI:33019"/>
        <dbReference type="ChEBI" id="CHEBI:57287"/>
        <dbReference type="ChEBI" id="CHEBI:57386"/>
        <dbReference type="ChEBI" id="CHEBI:456215"/>
    </reaction>
</comment>
<evidence type="ECO:0000313" key="11">
    <source>
        <dbReference type="Proteomes" id="UP001153292"/>
    </source>
</evidence>
<evidence type="ECO:0000256" key="4">
    <source>
        <dbReference type="ARBA" id="ARBA00039009"/>
    </source>
</evidence>
<gene>
    <name evidence="10" type="ORF">CHILSU_LOCUS10493</name>
</gene>
<dbReference type="Proteomes" id="UP001153292">
    <property type="component" value="Chromosome 7"/>
</dbReference>
<comment type="similarity">
    <text evidence="1">Belongs to the ATP-dependent AMP-binding enzyme family.</text>
</comment>
<evidence type="ECO:0000259" key="8">
    <source>
        <dbReference type="Pfam" id="PF00501"/>
    </source>
</evidence>
<feature type="domain" description="AMP-binding enzyme C-terminal" evidence="9">
    <location>
        <begin position="490"/>
        <end position="565"/>
    </location>
</feature>
<evidence type="ECO:0000256" key="7">
    <source>
        <dbReference type="ARBA" id="ARBA00048277"/>
    </source>
</evidence>
<dbReference type="EC" id="6.2.1.2" evidence="4"/>
<name>A0ABN8BIK4_CHISP</name>
<dbReference type="InterPro" id="IPR020845">
    <property type="entry name" value="AMP-binding_CS"/>
</dbReference>
<keyword evidence="2" id="KW-0436">Ligase</keyword>
<evidence type="ECO:0000256" key="1">
    <source>
        <dbReference type="ARBA" id="ARBA00006432"/>
    </source>
</evidence>
<dbReference type="EMBL" id="OU963900">
    <property type="protein sequence ID" value="CAH0407094.1"/>
    <property type="molecule type" value="Genomic_DNA"/>
</dbReference>
<feature type="domain" description="AMP-dependent synthetase/ligase" evidence="8">
    <location>
        <begin position="54"/>
        <end position="439"/>
    </location>
</feature>
<dbReference type="SUPFAM" id="SSF56801">
    <property type="entry name" value="Acetyl-CoA synthetase-like"/>
    <property type="match status" value="1"/>
</dbReference>
<dbReference type="Gene3D" id="3.30.300.30">
    <property type="match status" value="1"/>
</dbReference>
<dbReference type="InterPro" id="IPR000873">
    <property type="entry name" value="AMP-dep_synth/lig_dom"/>
</dbReference>
<dbReference type="Pfam" id="PF00501">
    <property type="entry name" value="AMP-binding"/>
    <property type="match status" value="1"/>
</dbReference>
<protein>
    <recommendedName>
        <fullName evidence="5">Medium-chain acyl-CoA ligase ACSF2, mitochondrial</fullName>
        <ecNumber evidence="4">6.2.1.2</ecNumber>
    </recommendedName>
</protein>
<evidence type="ECO:0000259" key="9">
    <source>
        <dbReference type="Pfam" id="PF13193"/>
    </source>
</evidence>
<dbReference type="PROSITE" id="PS00455">
    <property type="entry name" value="AMP_BINDING"/>
    <property type="match status" value="1"/>
</dbReference>
<evidence type="ECO:0000256" key="5">
    <source>
        <dbReference type="ARBA" id="ARBA00039638"/>
    </source>
</evidence>
<dbReference type="Gene3D" id="3.40.50.12780">
    <property type="entry name" value="N-terminal domain of ligase-like"/>
    <property type="match status" value="1"/>
</dbReference>
<evidence type="ECO:0000256" key="6">
    <source>
        <dbReference type="ARBA" id="ARBA00047319"/>
    </source>
</evidence>
<accession>A0ABN8BIK4</accession>
<evidence type="ECO:0000256" key="2">
    <source>
        <dbReference type="ARBA" id="ARBA00022598"/>
    </source>
</evidence>
<evidence type="ECO:0000256" key="3">
    <source>
        <dbReference type="ARBA" id="ARBA00037247"/>
    </source>
</evidence>
<proteinExistence type="inferred from homology"/>
<dbReference type="Pfam" id="PF13193">
    <property type="entry name" value="AMP-binding_C"/>
    <property type="match status" value="1"/>
</dbReference>
<dbReference type="InterPro" id="IPR045851">
    <property type="entry name" value="AMP-bd_C_sf"/>
</dbReference>
<dbReference type="PANTHER" id="PTHR43201">
    <property type="entry name" value="ACYL-COA SYNTHETASE"/>
    <property type="match status" value="1"/>
</dbReference>
<comment type="catalytic activity">
    <reaction evidence="7">
        <text>a medium-chain fatty acid + ATP + CoA = a medium-chain fatty acyl-CoA + AMP + diphosphate</text>
        <dbReference type="Rhea" id="RHEA:48340"/>
        <dbReference type="ChEBI" id="CHEBI:30616"/>
        <dbReference type="ChEBI" id="CHEBI:33019"/>
        <dbReference type="ChEBI" id="CHEBI:57287"/>
        <dbReference type="ChEBI" id="CHEBI:59558"/>
        <dbReference type="ChEBI" id="CHEBI:90546"/>
        <dbReference type="ChEBI" id="CHEBI:456215"/>
        <dbReference type="EC" id="6.2.1.2"/>
    </reaction>
</comment>